<organism evidence="1 2">
    <name type="scientific">Gordonia phage ObLaDi</name>
    <dbReference type="NCBI Taxonomy" id="2978487"/>
    <lineage>
        <taxon>Viruses</taxon>
        <taxon>Duplodnaviria</taxon>
        <taxon>Heunggongvirae</taxon>
        <taxon>Uroviricota</taxon>
        <taxon>Caudoviricetes</taxon>
        <taxon>Kruegerviridae</taxon>
        <taxon>Cafassovirus</taxon>
        <taxon>Cafassovirus obladi</taxon>
    </lineage>
</organism>
<evidence type="ECO:0000313" key="2">
    <source>
        <dbReference type="Proteomes" id="UP001064297"/>
    </source>
</evidence>
<sequence>MSDATDALEGARQLGDSAAFGKGMTSRQLSDEYTPDTKGWARRAIERAALTAYLLVQRRPSTSPYRTSSSPIGSTLDFVQWTDGTAHALYVEQGAMFGDPESLLLVRSAAEAGSARAKALLSYLGSK</sequence>
<dbReference type="EMBL" id="OP297535">
    <property type="protein sequence ID" value="UXE03752.1"/>
    <property type="molecule type" value="Genomic_DNA"/>
</dbReference>
<gene>
    <name evidence="1" type="primary">29</name>
    <name evidence="1" type="ORF">SEA_OBLADI_29</name>
</gene>
<dbReference type="Proteomes" id="UP001064297">
    <property type="component" value="Segment"/>
</dbReference>
<accession>A0A977KLN9</accession>
<protein>
    <submittedName>
        <fullName evidence="1">Uncharacterized protein</fullName>
    </submittedName>
</protein>
<name>A0A977KLN9_9CAUD</name>
<reference evidence="1" key="1">
    <citation type="submission" date="2022-08" db="EMBL/GenBank/DDBJ databases">
        <authorList>
            <person name="Abuwarda M.A."/>
            <person name="Alvarez A."/>
            <person name="Batteikh M."/>
            <person name="Baughman A.P."/>
            <person name="Chavez V."/>
            <person name="Cheng C."/>
            <person name="Cosentino E.J."/>
            <person name="Di Blasi D.L."/>
            <person name="Dooley N.L."/>
            <person name="Empson B.M."/>
            <person name="Erfanian K."/>
            <person name="Esparza P.D."/>
            <person name="Fleming H.S."/>
            <person name="Ghannam M.S."/>
            <person name="Gibbons A.C."/>
            <person name="Gonzalez C."/>
            <person name="Huq N.E."/>
            <person name="Jin K."/>
            <person name="Kamarzar M."/>
            <person name="Khaine A."/>
            <person name="Krug K.R."/>
            <person name="Lee A."/>
            <person name="Liao S."/>
            <person name="Light I."/>
            <person name="Ma Y."/>
            <person name="Magaling J.M."/>
            <person name="McLinden K.C."/>
            <person name="Melkote A."/>
            <person name="Montoya Serpas C.A."/>
            <person name="Niazmandi K."/>
            <person name="Ostroske E.C."/>
            <person name="Paek B.H."/>
            <person name="Rajiv S."/>
            <person name="Santos C.E."/>
            <person name="Semaan S.A."/>
            <person name="Senthilvelan J."/>
            <person name="Sheppy T.E."/>
            <person name="Stephenson J.C."/>
            <person name="Tenney M.E."/>
            <person name="Teoh N."/>
            <person name="Thorp J.P."/>
            <person name="Turon Font G."/>
            <person name="Uvarov E.V."/>
            <person name="Verpukhovskiy P."/>
            <person name="Wang J."/>
            <person name="Whang A.Y."/>
            <person name="Wright N.E."/>
            <person name="Wu M."/>
            <person name="Zhuang C."/>
            <person name="Bruns J.A."/>
            <person name="Chai A.E."/>
            <person name="Parikh H."/>
            <person name="Zorawik M."/>
            <person name="Garza D.R."/>
            <person name="Ngo R.T."/>
            <person name="Reddi K."/>
            <person name="Garcia-Vedrenne A.E."/>
            <person name="Freise A.C."/>
            <person name="Balish M.F."/>
            <person name="Garlena R.A."/>
            <person name="Russell D.A."/>
            <person name="Jacobs-Sera D."/>
            <person name="Hatfull G.F."/>
        </authorList>
    </citation>
    <scope>NUCLEOTIDE SEQUENCE</scope>
</reference>
<proteinExistence type="predicted"/>
<evidence type="ECO:0000313" key="1">
    <source>
        <dbReference type="EMBL" id="UXE03752.1"/>
    </source>
</evidence>
<keyword evidence="2" id="KW-1185">Reference proteome</keyword>